<keyword evidence="1" id="KW-0863">Zinc-finger</keyword>
<evidence type="ECO:0000313" key="4">
    <source>
        <dbReference type="Proteomes" id="UP000886885"/>
    </source>
</evidence>
<name>A0A8X7ZBG5_POPTO</name>
<dbReference type="Proteomes" id="UP000886885">
    <property type="component" value="Chromosome 8D"/>
</dbReference>
<dbReference type="PANTHER" id="PTHR35046:SF9">
    <property type="entry name" value="RNA-DIRECTED DNA POLYMERASE"/>
    <property type="match status" value="1"/>
</dbReference>
<dbReference type="GO" id="GO:0003676">
    <property type="term" value="F:nucleic acid binding"/>
    <property type="evidence" value="ECO:0007669"/>
    <property type="project" value="InterPro"/>
</dbReference>
<dbReference type="InterPro" id="IPR001878">
    <property type="entry name" value="Znf_CCHC"/>
</dbReference>
<organism evidence="3 4">
    <name type="scientific">Populus tomentosa</name>
    <name type="common">Chinese white poplar</name>
    <dbReference type="NCBI Taxonomy" id="118781"/>
    <lineage>
        <taxon>Eukaryota</taxon>
        <taxon>Viridiplantae</taxon>
        <taxon>Streptophyta</taxon>
        <taxon>Embryophyta</taxon>
        <taxon>Tracheophyta</taxon>
        <taxon>Spermatophyta</taxon>
        <taxon>Magnoliopsida</taxon>
        <taxon>eudicotyledons</taxon>
        <taxon>Gunneridae</taxon>
        <taxon>Pentapetalae</taxon>
        <taxon>rosids</taxon>
        <taxon>fabids</taxon>
        <taxon>Malpighiales</taxon>
        <taxon>Salicaceae</taxon>
        <taxon>Saliceae</taxon>
        <taxon>Populus</taxon>
    </lineage>
</organism>
<keyword evidence="1" id="KW-0479">Metal-binding</keyword>
<sequence>MPKNPYAHPGSDKCYRCGQPRHCSNQCPKRSTVNLIELEEECIFDTEKDDNEAAYTYEEEEVIGGDKGELLSLKNYADEVTYDVVEMDACHIILGLPLQYDVDATYRGRNNVYIFMKRGLKVILGLIKEEFASIKPKPQGKPVLLVDEGKFIEETKEAREIFVVVVKGEVERDSIDIPSTLLPLLEEF</sequence>
<dbReference type="PROSITE" id="PS50158">
    <property type="entry name" value="ZF_CCHC"/>
    <property type="match status" value="1"/>
</dbReference>
<dbReference type="PANTHER" id="PTHR35046">
    <property type="entry name" value="ZINC KNUCKLE (CCHC-TYPE) FAMILY PROTEIN"/>
    <property type="match status" value="1"/>
</dbReference>
<gene>
    <name evidence="3" type="ORF">POTOM_030767</name>
</gene>
<keyword evidence="1" id="KW-0862">Zinc</keyword>
<accession>A0A8X7ZBG5</accession>
<dbReference type="EMBL" id="JAAWWB010000016">
    <property type="protein sequence ID" value="KAG6763353.1"/>
    <property type="molecule type" value="Genomic_DNA"/>
</dbReference>
<feature type="domain" description="CCHC-type" evidence="2">
    <location>
        <begin position="13"/>
        <end position="29"/>
    </location>
</feature>
<proteinExistence type="predicted"/>
<dbReference type="OrthoDB" id="1747743at2759"/>
<protein>
    <recommendedName>
        <fullName evidence="2">CCHC-type domain-containing protein</fullName>
    </recommendedName>
</protein>
<evidence type="ECO:0000259" key="2">
    <source>
        <dbReference type="PROSITE" id="PS50158"/>
    </source>
</evidence>
<dbReference type="GO" id="GO:0008270">
    <property type="term" value="F:zinc ion binding"/>
    <property type="evidence" value="ECO:0007669"/>
    <property type="project" value="UniProtKB-KW"/>
</dbReference>
<comment type="caution">
    <text evidence="3">The sequence shown here is derived from an EMBL/GenBank/DDBJ whole genome shotgun (WGS) entry which is preliminary data.</text>
</comment>
<evidence type="ECO:0000313" key="3">
    <source>
        <dbReference type="EMBL" id="KAG6763353.1"/>
    </source>
</evidence>
<dbReference type="AlphaFoldDB" id="A0A8X7ZBG5"/>
<reference evidence="3" key="1">
    <citation type="journal article" date="2020" name="bioRxiv">
        <title>Hybrid origin of Populus tomentosa Carr. identified through genome sequencing and phylogenomic analysis.</title>
        <authorList>
            <person name="An X."/>
            <person name="Gao K."/>
            <person name="Chen Z."/>
            <person name="Li J."/>
            <person name="Yang X."/>
            <person name="Yang X."/>
            <person name="Zhou J."/>
            <person name="Guo T."/>
            <person name="Zhao T."/>
            <person name="Huang S."/>
            <person name="Miao D."/>
            <person name="Khan W.U."/>
            <person name="Rao P."/>
            <person name="Ye M."/>
            <person name="Lei B."/>
            <person name="Liao W."/>
            <person name="Wang J."/>
            <person name="Ji L."/>
            <person name="Li Y."/>
            <person name="Guo B."/>
            <person name="Mustafa N.S."/>
            <person name="Li S."/>
            <person name="Yun Q."/>
            <person name="Keller S.R."/>
            <person name="Mao J."/>
            <person name="Zhang R."/>
            <person name="Strauss S.H."/>
        </authorList>
    </citation>
    <scope>NUCLEOTIDE SEQUENCE</scope>
    <source>
        <strain evidence="3">GM15</strain>
        <tissue evidence="3">Leaf</tissue>
    </source>
</reference>
<keyword evidence="4" id="KW-1185">Reference proteome</keyword>
<evidence type="ECO:0000256" key="1">
    <source>
        <dbReference type="PROSITE-ProRule" id="PRU00047"/>
    </source>
</evidence>